<name>A0A2M7RK95_9BACT</name>
<gene>
    <name evidence="5" type="ORF">COY66_00840</name>
</gene>
<dbReference type="PANTHER" id="PTHR43103:SF5">
    <property type="entry name" value="4-EPIMERASE, PUTATIVE (AFU_ORTHOLOGUE AFUA_7G00360)-RELATED"/>
    <property type="match status" value="1"/>
</dbReference>
<dbReference type="AlphaFoldDB" id="A0A2M7RK95"/>
<evidence type="ECO:0000256" key="1">
    <source>
        <dbReference type="ARBA" id="ARBA00007637"/>
    </source>
</evidence>
<dbReference type="EMBL" id="PFMD01000009">
    <property type="protein sequence ID" value="PIY97183.1"/>
    <property type="molecule type" value="Genomic_DNA"/>
</dbReference>
<sequence length="250" mass="28497">MKFPKIVITGSNGRIGKILKKALSDAYDIYSIDVNRSNDNEKNYFQVDLSDLEETKKAFSSIKPSFVIHLAGQRKINGEWEDILKNNIIATRNVYECARLYGVQKIIYASSNHVTGCYEGIPPKLHEQANPKLITVKDSIRPDSYYGTSKAFAEALARQFYELFGIKSICLRIGTVTEEDNPLKDETKRWSKTWLSHRDLIQLVKNSLESDVGFGIYYGVSDNTGRFWDISNAEKELNYEPQDDASTFLK</sequence>
<dbReference type="SUPFAM" id="SSF51735">
    <property type="entry name" value="NAD(P)-binding Rossmann-fold domains"/>
    <property type="match status" value="1"/>
</dbReference>
<evidence type="ECO:0000256" key="2">
    <source>
        <dbReference type="ARBA" id="ARBA00023002"/>
    </source>
</evidence>
<dbReference type="PANTHER" id="PTHR43103">
    <property type="entry name" value="NUCLEOSIDE-DIPHOSPHATE-SUGAR EPIMERASE"/>
    <property type="match status" value="1"/>
</dbReference>
<comment type="similarity">
    <text evidence="1">Belongs to the NAD(P)-dependent epimerase/dehydratase family.</text>
</comment>
<feature type="domain" description="NAD-dependent epimerase/dehydratase" evidence="4">
    <location>
        <begin position="6"/>
        <end position="180"/>
    </location>
</feature>
<dbReference type="Pfam" id="PF01370">
    <property type="entry name" value="Epimerase"/>
    <property type="match status" value="1"/>
</dbReference>
<dbReference type="InterPro" id="IPR036291">
    <property type="entry name" value="NAD(P)-bd_dom_sf"/>
</dbReference>
<dbReference type="GO" id="GO:0016491">
    <property type="term" value="F:oxidoreductase activity"/>
    <property type="evidence" value="ECO:0007669"/>
    <property type="project" value="UniProtKB-KW"/>
</dbReference>
<evidence type="ECO:0000256" key="3">
    <source>
        <dbReference type="ARBA" id="ARBA00023027"/>
    </source>
</evidence>
<dbReference type="Proteomes" id="UP000230779">
    <property type="component" value="Unassembled WGS sequence"/>
</dbReference>
<accession>A0A2M7RK95</accession>
<protein>
    <submittedName>
        <fullName evidence="5">NAD(P)-dependent oxidoreductase</fullName>
    </submittedName>
</protein>
<dbReference type="InterPro" id="IPR001509">
    <property type="entry name" value="Epimerase_deHydtase"/>
</dbReference>
<keyword evidence="2" id="KW-0560">Oxidoreductase</keyword>
<evidence type="ECO:0000259" key="4">
    <source>
        <dbReference type="Pfam" id="PF01370"/>
    </source>
</evidence>
<evidence type="ECO:0000313" key="5">
    <source>
        <dbReference type="EMBL" id="PIY97183.1"/>
    </source>
</evidence>
<comment type="caution">
    <text evidence="5">The sequence shown here is derived from an EMBL/GenBank/DDBJ whole genome shotgun (WGS) entry which is preliminary data.</text>
</comment>
<evidence type="ECO:0000313" key="6">
    <source>
        <dbReference type="Proteomes" id="UP000230779"/>
    </source>
</evidence>
<dbReference type="Gene3D" id="3.40.50.720">
    <property type="entry name" value="NAD(P)-binding Rossmann-like Domain"/>
    <property type="match status" value="1"/>
</dbReference>
<keyword evidence="3" id="KW-0520">NAD</keyword>
<proteinExistence type="inferred from homology"/>
<reference evidence="5 6" key="1">
    <citation type="submission" date="2017-09" db="EMBL/GenBank/DDBJ databases">
        <title>Depth-based differentiation of microbial function through sediment-hosted aquifers and enrichment of novel symbionts in the deep terrestrial subsurface.</title>
        <authorList>
            <person name="Probst A.J."/>
            <person name="Ladd B."/>
            <person name="Jarett J.K."/>
            <person name="Geller-Mcgrath D.E."/>
            <person name="Sieber C.M."/>
            <person name="Emerson J.B."/>
            <person name="Anantharaman K."/>
            <person name="Thomas B.C."/>
            <person name="Malmstrom R."/>
            <person name="Stieglmeier M."/>
            <person name="Klingl A."/>
            <person name="Woyke T."/>
            <person name="Ryan C.M."/>
            <person name="Banfield J.F."/>
        </authorList>
    </citation>
    <scope>NUCLEOTIDE SEQUENCE [LARGE SCALE GENOMIC DNA]</scope>
    <source>
        <strain evidence="5">CG_4_10_14_0_8_um_filter_42_10</strain>
    </source>
</reference>
<organism evidence="5 6">
    <name type="scientific">Candidatus Kerfeldbacteria bacterium CG_4_10_14_0_8_um_filter_42_10</name>
    <dbReference type="NCBI Taxonomy" id="2014248"/>
    <lineage>
        <taxon>Bacteria</taxon>
        <taxon>Candidatus Kerfeldiibacteriota</taxon>
    </lineage>
</organism>